<dbReference type="AlphaFoldDB" id="A0A915AGW0"/>
<dbReference type="CDD" id="cd03442">
    <property type="entry name" value="BFIT_BACH"/>
    <property type="match status" value="2"/>
</dbReference>
<evidence type="ECO:0000259" key="5">
    <source>
        <dbReference type="PROSITE" id="PS51770"/>
    </source>
</evidence>
<dbReference type="GO" id="GO:0005739">
    <property type="term" value="C:mitochondrion"/>
    <property type="evidence" value="ECO:0007669"/>
    <property type="project" value="TreeGrafter"/>
</dbReference>
<dbReference type="PANTHER" id="PTHR12655:SF0">
    <property type="entry name" value="ACYL-COENZYME A THIOESTERASE 9, MITOCHONDRIAL"/>
    <property type="match status" value="1"/>
</dbReference>
<name>A0A915AGW0_PARUN</name>
<keyword evidence="6" id="KW-1185">Reference proteome</keyword>
<accession>A0A915AGW0</accession>
<dbReference type="PANTHER" id="PTHR12655">
    <property type="entry name" value="ACYL-COA THIOESTERASE"/>
    <property type="match status" value="1"/>
</dbReference>
<evidence type="ECO:0000256" key="1">
    <source>
        <dbReference type="ARBA" id="ARBA00010458"/>
    </source>
</evidence>
<evidence type="ECO:0000313" key="6">
    <source>
        <dbReference type="Proteomes" id="UP000887569"/>
    </source>
</evidence>
<keyword evidence="3" id="KW-0378">Hydrolase</keyword>
<feature type="domain" description="HotDog ACOT-type" evidence="5">
    <location>
        <begin position="263"/>
        <end position="337"/>
    </location>
</feature>
<dbReference type="GO" id="GO:0006637">
    <property type="term" value="P:acyl-CoA metabolic process"/>
    <property type="evidence" value="ECO:0007669"/>
    <property type="project" value="TreeGrafter"/>
</dbReference>
<keyword evidence="2" id="KW-0677">Repeat</keyword>
<protein>
    <submittedName>
        <fullName evidence="7">HotDog ACOT-type domain-containing protein</fullName>
    </submittedName>
</protein>
<dbReference type="InterPro" id="IPR029069">
    <property type="entry name" value="HotDog_dom_sf"/>
</dbReference>
<dbReference type="Gene3D" id="3.10.129.10">
    <property type="entry name" value="Hotdog Thioesterase"/>
    <property type="match status" value="2"/>
</dbReference>
<evidence type="ECO:0000256" key="4">
    <source>
        <dbReference type="ARBA" id="ARBA00022946"/>
    </source>
</evidence>
<dbReference type="InterPro" id="IPR033120">
    <property type="entry name" value="HOTDOG_ACOT"/>
</dbReference>
<evidence type="ECO:0000256" key="2">
    <source>
        <dbReference type="ARBA" id="ARBA00022737"/>
    </source>
</evidence>
<evidence type="ECO:0000313" key="7">
    <source>
        <dbReference type="WBParaSite" id="PgR008_g083_t01"/>
    </source>
</evidence>
<dbReference type="SUPFAM" id="SSF54637">
    <property type="entry name" value="Thioesterase/thiol ester dehydrase-isomerase"/>
    <property type="match status" value="2"/>
</dbReference>
<dbReference type="WBParaSite" id="PgR008_g083_t01">
    <property type="protein sequence ID" value="PgR008_g083_t01"/>
    <property type="gene ID" value="PgR008_g083"/>
</dbReference>
<dbReference type="PROSITE" id="PS51770">
    <property type="entry name" value="HOTDOG_ACOT"/>
    <property type="match status" value="2"/>
</dbReference>
<sequence>MASTIIHIARHFQSSLQPKTIQYVREALQRHVSALMKMPPNSGEANLPPRTMSESRDLAIIPLTSDKAMQQQYINWRQLVRFGVVLEDLDTFAAYLVYRHNQGGAPMGQPYHQPMSVVTACVDNIQINEDHNITPDWDIYMQGNVTWVGRSSIEVSMELWQDVNGQRSDYLNARFVMVGRDPSATRSLPLAPLKTTSEEEEKIIERGEVARKLRKMNEARSLLKFPPNEAERSLLHDMFVKTLDPKNLSFRHRVLPPNHEWIDESKLKNAIICFPSQRSVYNKVFGGYIMRIAFELAWANAAMYSKERADIVAVDDINFKNPVEIGDILLLPRKVSS</sequence>
<organism evidence="6 7">
    <name type="scientific">Parascaris univalens</name>
    <name type="common">Nematode worm</name>
    <dbReference type="NCBI Taxonomy" id="6257"/>
    <lineage>
        <taxon>Eukaryota</taxon>
        <taxon>Metazoa</taxon>
        <taxon>Ecdysozoa</taxon>
        <taxon>Nematoda</taxon>
        <taxon>Chromadorea</taxon>
        <taxon>Rhabditida</taxon>
        <taxon>Spirurina</taxon>
        <taxon>Ascaridomorpha</taxon>
        <taxon>Ascaridoidea</taxon>
        <taxon>Ascarididae</taxon>
        <taxon>Parascaris</taxon>
    </lineage>
</organism>
<evidence type="ECO:0000256" key="3">
    <source>
        <dbReference type="ARBA" id="ARBA00022801"/>
    </source>
</evidence>
<feature type="domain" description="HotDog ACOT-type" evidence="5">
    <location>
        <begin position="59"/>
        <end position="183"/>
    </location>
</feature>
<proteinExistence type="inferred from homology"/>
<reference evidence="7" key="1">
    <citation type="submission" date="2022-11" db="UniProtKB">
        <authorList>
            <consortium name="WormBaseParasite"/>
        </authorList>
    </citation>
    <scope>IDENTIFICATION</scope>
</reference>
<dbReference type="GO" id="GO:0047617">
    <property type="term" value="F:fatty acyl-CoA hydrolase activity"/>
    <property type="evidence" value="ECO:0007669"/>
    <property type="project" value="TreeGrafter"/>
</dbReference>
<comment type="similarity">
    <text evidence="1">Belongs to the acyl coenzyme A hydrolase family.</text>
</comment>
<dbReference type="Proteomes" id="UP000887569">
    <property type="component" value="Unplaced"/>
</dbReference>
<keyword evidence="4" id="KW-0809">Transit peptide</keyword>